<evidence type="ECO:0000313" key="3">
    <source>
        <dbReference type="Proteomes" id="UP000640052"/>
    </source>
</evidence>
<dbReference type="AlphaFoldDB" id="A0A919UPB5"/>
<accession>A0A919UPB5</accession>
<dbReference type="EMBL" id="BOOA01000029">
    <property type="protein sequence ID" value="GIH25487.1"/>
    <property type="molecule type" value="Genomic_DNA"/>
</dbReference>
<feature type="chain" id="PRO_5037265285" description="DUF5666 domain-containing protein" evidence="1">
    <location>
        <begin position="31"/>
        <end position="162"/>
    </location>
</feature>
<keyword evidence="1" id="KW-0732">Signal</keyword>
<evidence type="ECO:0008006" key="4">
    <source>
        <dbReference type="Google" id="ProtNLM"/>
    </source>
</evidence>
<evidence type="ECO:0000313" key="2">
    <source>
        <dbReference type="EMBL" id="GIH25487.1"/>
    </source>
</evidence>
<protein>
    <recommendedName>
        <fullName evidence="4">DUF5666 domain-containing protein</fullName>
    </recommendedName>
</protein>
<reference evidence="2" key="1">
    <citation type="submission" date="2021-01" db="EMBL/GenBank/DDBJ databases">
        <title>Whole genome shotgun sequence of Acrocarpospora phusangensis NBRC 108782.</title>
        <authorList>
            <person name="Komaki H."/>
            <person name="Tamura T."/>
        </authorList>
    </citation>
    <scope>NUCLEOTIDE SEQUENCE</scope>
    <source>
        <strain evidence="2">NBRC 108782</strain>
    </source>
</reference>
<feature type="signal peptide" evidence="1">
    <location>
        <begin position="1"/>
        <end position="30"/>
    </location>
</feature>
<dbReference type="Proteomes" id="UP000640052">
    <property type="component" value="Unassembled WGS sequence"/>
</dbReference>
<comment type="caution">
    <text evidence="2">The sequence shown here is derived from an EMBL/GenBank/DDBJ whole genome shotgun (WGS) entry which is preliminary data.</text>
</comment>
<gene>
    <name evidence="2" type="ORF">Aph01nite_37970</name>
</gene>
<evidence type="ECO:0000256" key="1">
    <source>
        <dbReference type="SAM" id="SignalP"/>
    </source>
</evidence>
<proteinExistence type="predicted"/>
<sequence>MLGSMRMKLALGATVAAVFLASAPASTASAGPVAYAPAKASADSRQGAATPLSRVKRKAVGIHGTATLRTKNAFVDYTWQRGSIVAKDASTLTVRSRDGVTWTWKTTSDTRFRRAGAKADLGTLVVGDRVFAIGVAGKPNPTAALVRVPKKLKNPESKVLGS</sequence>
<organism evidence="2 3">
    <name type="scientific">Acrocarpospora phusangensis</name>
    <dbReference type="NCBI Taxonomy" id="1070424"/>
    <lineage>
        <taxon>Bacteria</taxon>
        <taxon>Bacillati</taxon>
        <taxon>Actinomycetota</taxon>
        <taxon>Actinomycetes</taxon>
        <taxon>Streptosporangiales</taxon>
        <taxon>Streptosporangiaceae</taxon>
        <taxon>Acrocarpospora</taxon>
    </lineage>
</organism>
<name>A0A919UPB5_9ACTN</name>
<keyword evidence="3" id="KW-1185">Reference proteome</keyword>